<evidence type="ECO:0000313" key="1">
    <source>
        <dbReference type="EMBL" id="SMC43190.1"/>
    </source>
</evidence>
<evidence type="ECO:0000313" key="2">
    <source>
        <dbReference type="Proteomes" id="UP000192656"/>
    </source>
</evidence>
<name>A0A1W1Z3Y7_9HYPH</name>
<gene>
    <name evidence="1" type="ORF">SAMN06297251_102142</name>
</gene>
<dbReference type="OrthoDB" id="9810174at2"/>
<accession>A0A1W1Z3Y7</accession>
<proteinExistence type="predicted"/>
<protein>
    <submittedName>
        <fullName evidence="1">Uncharacterized protein</fullName>
    </submittedName>
</protein>
<dbReference type="RefSeq" id="WP_084408602.1">
    <property type="nucleotide sequence ID" value="NZ_FWXR01000002.1"/>
</dbReference>
<dbReference type="EMBL" id="FWXR01000002">
    <property type="protein sequence ID" value="SMC43190.1"/>
    <property type="molecule type" value="Genomic_DNA"/>
</dbReference>
<dbReference type="AlphaFoldDB" id="A0A1W1Z3Y7"/>
<dbReference type="STRING" id="937218.SAMN06297251_102142"/>
<reference evidence="1 2" key="1">
    <citation type="submission" date="2017-04" db="EMBL/GenBank/DDBJ databases">
        <authorList>
            <person name="Afonso C.L."/>
            <person name="Miller P.J."/>
            <person name="Scott M.A."/>
            <person name="Spackman E."/>
            <person name="Goraichik I."/>
            <person name="Dimitrov K.M."/>
            <person name="Suarez D.L."/>
            <person name="Swayne D.E."/>
        </authorList>
    </citation>
    <scope>NUCLEOTIDE SEQUENCE [LARGE SCALE GENOMIC DNA]</scope>
    <source>
        <strain evidence="1 2">CGMCC 1.10972</strain>
    </source>
</reference>
<organism evidence="1 2">
    <name type="scientific">Fulvimarina manganoxydans</name>
    <dbReference type="NCBI Taxonomy" id="937218"/>
    <lineage>
        <taxon>Bacteria</taxon>
        <taxon>Pseudomonadati</taxon>
        <taxon>Pseudomonadota</taxon>
        <taxon>Alphaproteobacteria</taxon>
        <taxon>Hyphomicrobiales</taxon>
        <taxon>Aurantimonadaceae</taxon>
        <taxon>Fulvimarina</taxon>
    </lineage>
</organism>
<keyword evidence="2" id="KW-1185">Reference proteome</keyword>
<sequence length="760" mass="80176">MRKYPIPYAVQGNEDYTPEFWNDFREDVDIRIHVIEEFRELVLGDGYLGGLIKEARDTLQGVLDPAVQTIQKIQEKGFLVARSTTSVTLAEGAELGWIISEGDSRDLFTPSTFTILANTSEPTNYAVLRTISYDRDSGTYFAEVVTFNGSPGPHGGWEIGALAGPTLAMLDYLAQVKGARDAVLTATGPIADYVAAIEADRQEIATLAGQINQNRIDAEEAAQAAQTFDPANYYTKTAADLLLDKKADADATATALASKADAAATTAALTDRDTKAEAAQRVSDAIDAIVFPKSSGVITAVASGAIGNGDVVVLNPDGTVSVVTLTPEGLGPTETFSSENLSWLAGAKINDNTIVLCYRDEGNAGRGRAVIGSISGNQIIFSPPITFLNTGVNFLSVAAIGDNRFVVCYRDEAVSNYGSAMVGQISGASISFGSSAIFRGGGAAIGRNDVAYLGNNRIVVGWVLTNSPYSGECNIGTVSGTEISFPSFKTIRSGQTSNPSVAVIDQDRFVFATRADNSNGLGHVAFCTIAGNTISVVSGLNFDTNSCSYIDVAFVSPDKILIAYVDTSTSPWTGKLFLGKINGSSISSISQIAFDQTNIYSIMLTHDDESDSFIIAYRDGTAGGYTFFVSAAVSGDAVNVSGKIAVASFSTQNSMVTATTRGRLYFHYRNNVSGFGETAFYQMETTDAGNWLGISDADYDDADPADILVAGSVSQAQSGLTIGSVYYIADDGSLTTDSASGRKIGFAISPTDLLITETNP</sequence>
<dbReference type="Proteomes" id="UP000192656">
    <property type="component" value="Unassembled WGS sequence"/>
</dbReference>